<gene>
    <name evidence="1" type="ORF">METZ01_LOCUS163221</name>
</gene>
<dbReference type="PANTHER" id="PTHR47197:SF3">
    <property type="entry name" value="DIHYDRO-HEME D1 DEHYDROGENASE"/>
    <property type="match status" value="1"/>
</dbReference>
<dbReference type="SUPFAM" id="SSF51004">
    <property type="entry name" value="C-terminal (heme d1) domain of cytochrome cd1-nitrite reductase"/>
    <property type="match status" value="1"/>
</dbReference>
<dbReference type="Gene3D" id="2.130.10.10">
    <property type="entry name" value="YVTN repeat-like/Quinoprotein amine dehydrogenase"/>
    <property type="match status" value="1"/>
</dbReference>
<dbReference type="PANTHER" id="PTHR47197">
    <property type="entry name" value="PROTEIN NIRF"/>
    <property type="match status" value="1"/>
</dbReference>
<dbReference type="AlphaFoldDB" id="A0A382BB02"/>
<protein>
    <recommendedName>
        <fullName evidence="2">YncE family protein</fullName>
    </recommendedName>
</protein>
<name>A0A382BB02_9ZZZZ</name>
<sequence length="188" mass="20522">VTYKNRSYLILACFAYLLIFALSCEDNLNVKQVQKAYITLQGQDMVAVIDINAGSLLDHVDVNLTSLNDAPHYVVIDNSNGYWYCTLISSGLVLKFSLVTDELVDSVSVGSSPALMELDIQNQFLYVSRFMPMMGLGTDSKEIHKIDATTMSVIGTVDVGADSPHGIALSSDGLSLWVASNEASHFFK</sequence>
<organism evidence="1">
    <name type="scientific">marine metagenome</name>
    <dbReference type="NCBI Taxonomy" id="408172"/>
    <lineage>
        <taxon>unclassified sequences</taxon>
        <taxon>metagenomes</taxon>
        <taxon>ecological metagenomes</taxon>
    </lineage>
</organism>
<feature type="non-terminal residue" evidence="1">
    <location>
        <position position="188"/>
    </location>
</feature>
<dbReference type="InterPro" id="IPR051200">
    <property type="entry name" value="Host-pathogen_enzymatic-act"/>
</dbReference>
<evidence type="ECO:0000313" key="1">
    <source>
        <dbReference type="EMBL" id="SVB10367.1"/>
    </source>
</evidence>
<proteinExistence type="predicted"/>
<dbReference type="InterPro" id="IPR015943">
    <property type="entry name" value="WD40/YVTN_repeat-like_dom_sf"/>
</dbReference>
<reference evidence="1" key="1">
    <citation type="submission" date="2018-05" db="EMBL/GenBank/DDBJ databases">
        <authorList>
            <person name="Lanie J.A."/>
            <person name="Ng W.-L."/>
            <person name="Kazmierczak K.M."/>
            <person name="Andrzejewski T.M."/>
            <person name="Davidsen T.M."/>
            <person name="Wayne K.J."/>
            <person name="Tettelin H."/>
            <person name="Glass J.I."/>
            <person name="Rusch D."/>
            <person name="Podicherti R."/>
            <person name="Tsui H.-C.T."/>
            <person name="Winkler M.E."/>
        </authorList>
    </citation>
    <scope>NUCLEOTIDE SEQUENCE</scope>
</reference>
<dbReference type="EMBL" id="UINC01028778">
    <property type="protein sequence ID" value="SVB10367.1"/>
    <property type="molecule type" value="Genomic_DNA"/>
</dbReference>
<accession>A0A382BB02</accession>
<evidence type="ECO:0008006" key="2">
    <source>
        <dbReference type="Google" id="ProtNLM"/>
    </source>
</evidence>
<feature type="non-terminal residue" evidence="1">
    <location>
        <position position="1"/>
    </location>
</feature>
<dbReference type="InterPro" id="IPR011048">
    <property type="entry name" value="Haem_d1_sf"/>
</dbReference>